<reference evidence="2" key="1">
    <citation type="submission" date="2025-05" db="UniProtKB">
        <authorList>
            <consortium name="RefSeq"/>
        </authorList>
    </citation>
    <scope>NUCLEOTIDE SEQUENCE [LARGE SCALE GENOMIC DNA]</scope>
</reference>
<proteinExistence type="predicted"/>
<feature type="transmembrane region" description="Helical" evidence="1">
    <location>
        <begin position="55"/>
        <end position="77"/>
    </location>
</feature>
<name>A0AB39ZFB2_DROSZ</name>
<keyword evidence="2" id="KW-1185">Reference proteome</keyword>
<dbReference type="GeneID" id="108013245"/>
<gene>
    <name evidence="3" type="primary">LOC108013245</name>
</gene>
<sequence length="81" mass="9749">MREDKDVLLEDDSYRIIEMDHHLQESDAEQPNIEVGIVNIEERSPYTFLQNCNFVGLWMCVLYNFCMISLVVVIYIYKRWN</sequence>
<protein>
    <submittedName>
        <fullName evidence="3">Uncharacterized protein</fullName>
    </submittedName>
</protein>
<keyword evidence="1" id="KW-1133">Transmembrane helix</keyword>
<dbReference type="AlphaFoldDB" id="A0AB39ZFB2"/>
<dbReference type="RefSeq" id="XP_016934484.3">
    <property type="nucleotide sequence ID" value="XM_017078995.4"/>
</dbReference>
<evidence type="ECO:0000313" key="3">
    <source>
        <dbReference type="RefSeq" id="XP_016934484.3"/>
    </source>
</evidence>
<organism evidence="2 3">
    <name type="scientific">Drosophila suzukii</name>
    <name type="common">Spotted-wing drosophila fruit fly</name>
    <dbReference type="NCBI Taxonomy" id="28584"/>
    <lineage>
        <taxon>Eukaryota</taxon>
        <taxon>Metazoa</taxon>
        <taxon>Ecdysozoa</taxon>
        <taxon>Arthropoda</taxon>
        <taxon>Hexapoda</taxon>
        <taxon>Insecta</taxon>
        <taxon>Pterygota</taxon>
        <taxon>Neoptera</taxon>
        <taxon>Endopterygota</taxon>
        <taxon>Diptera</taxon>
        <taxon>Brachycera</taxon>
        <taxon>Muscomorpha</taxon>
        <taxon>Ephydroidea</taxon>
        <taxon>Drosophilidae</taxon>
        <taxon>Drosophila</taxon>
        <taxon>Sophophora</taxon>
    </lineage>
</organism>
<keyword evidence="1" id="KW-0812">Transmembrane</keyword>
<evidence type="ECO:0000256" key="1">
    <source>
        <dbReference type="SAM" id="Phobius"/>
    </source>
</evidence>
<accession>A0AB39ZFB2</accession>
<evidence type="ECO:0000313" key="2">
    <source>
        <dbReference type="Proteomes" id="UP001652628"/>
    </source>
</evidence>
<reference evidence="3" key="2">
    <citation type="submission" date="2025-08" db="UniProtKB">
        <authorList>
            <consortium name="RefSeq"/>
        </authorList>
    </citation>
    <scope>IDENTIFICATION</scope>
</reference>
<keyword evidence="1" id="KW-0472">Membrane</keyword>
<dbReference type="Proteomes" id="UP001652628">
    <property type="component" value="Chromosome 2L"/>
</dbReference>